<feature type="coiled-coil region" evidence="2">
    <location>
        <begin position="161"/>
        <end position="195"/>
    </location>
</feature>
<evidence type="ECO:0000256" key="4">
    <source>
        <dbReference type="SAM" id="Phobius"/>
    </source>
</evidence>
<dbReference type="PANTHER" id="PTHR11102">
    <property type="entry name" value="SEL-1-LIKE PROTEIN"/>
    <property type="match status" value="1"/>
</dbReference>
<dbReference type="InterPro" id="IPR006597">
    <property type="entry name" value="Sel1-like"/>
</dbReference>
<feature type="region of interest" description="Disordered" evidence="3">
    <location>
        <begin position="900"/>
        <end position="972"/>
    </location>
</feature>
<dbReference type="OrthoDB" id="272077at2759"/>
<gene>
    <name evidence="5" type="ORF">KFL_002950020</name>
</gene>
<keyword evidence="4" id="KW-1133">Transmembrane helix</keyword>
<feature type="transmembrane region" description="Helical" evidence="4">
    <location>
        <begin position="984"/>
        <end position="1004"/>
    </location>
</feature>
<dbReference type="Proteomes" id="UP000054558">
    <property type="component" value="Unassembled WGS sequence"/>
</dbReference>
<keyword evidence="6" id="KW-1185">Reference proteome</keyword>
<dbReference type="AlphaFoldDB" id="A0A1Y1I6F0"/>
<organism evidence="5 6">
    <name type="scientific">Klebsormidium nitens</name>
    <name type="common">Green alga</name>
    <name type="synonym">Ulothrix nitens</name>
    <dbReference type="NCBI Taxonomy" id="105231"/>
    <lineage>
        <taxon>Eukaryota</taxon>
        <taxon>Viridiplantae</taxon>
        <taxon>Streptophyta</taxon>
        <taxon>Klebsormidiophyceae</taxon>
        <taxon>Klebsormidiales</taxon>
        <taxon>Klebsormidiaceae</taxon>
        <taxon>Klebsormidium</taxon>
    </lineage>
</organism>
<dbReference type="STRING" id="105231.A0A1Y1I6F0"/>
<dbReference type="Gene3D" id="1.25.40.10">
    <property type="entry name" value="Tetratricopeptide repeat domain"/>
    <property type="match status" value="2"/>
</dbReference>
<keyword evidence="4" id="KW-0472">Membrane</keyword>
<keyword evidence="4" id="KW-0812">Transmembrane</keyword>
<accession>A0A1Y1I6F0</accession>
<dbReference type="InterPro" id="IPR050767">
    <property type="entry name" value="Sel1_AlgK"/>
</dbReference>
<reference evidence="5 6" key="1">
    <citation type="journal article" date="2014" name="Nat. Commun.">
        <title>Klebsormidium flaccidum genome reveals primary factors for plant terrestrial adaptation.</title>
        <authorList>
            <person name="Hori K."/>
            <person name="Maruyama F."/>
            <person name="Fujisawa T."/>
            <person name="Togashi T."/>
            <person name="Yamamoto N."/>
            <person name="Seo M."/>
            <person name="Sato S."/>
            <person name="Yamada T."/>
            <person name="Mori H."/>
            <person name="Tajima N."/>
            <person name="Moriyama T."/>
            <person name="Ikeuchi M."/>
            <person name="Watanabe M."/>
            <person name="Wada H."/>
            <person name="Kobayashi K."/>
            <person name="Saito M."/>
            <person name="Masuda T."/>
            <person name="Sasaki-Sekimoto Y."/>
            <person name="Mashiguchi K."/>
            <person name="Awai K."/>
            <person name="Shimojima M."/>
            <person name="Masuda S."/>
            <person name="Iwai M."/>
            <person name="Nobusawa T."/>
            <person name="Narise T."/>
            <person name="Kondo S."/>
            <person name="Saito H."/>
            <person name="Sato R."/>
            <person name="Murakawa M."/>
            <person name="Ihara Y."/>
            <person name="Oshima-Yamada Y."/>
            <person name="Ohtaka K."/>
            <person name="Satoh M."/>
            <person name="Sonobe K."/>
            <person name="Ishii M."/>
            <person name="Ohtani R."/>
            <person name="Kanamori-Sato M."/>
            <person name="Honoki R."/>
            <person name="Miyazaki D."/>
            <person name="Mochizuki H."/>
            <person name="Umetsu J."/>
            <person name="Higashi K."/>
            <person name="Shibata D."/>
            <person name="Kamiya Y."/>
            <person name="Sato N."/>
            <person name="Nakamura Y."/>
            <person name="Tabata S."/>
            <person name="Ida S."/>
            <person name="Kurokawa K."/>
            <person name="Ohta H."/>
        </authorList>
    </citation>
    <scope>NUCLEOTIDE SEQUENCE [LARGE SCALE GENOMIC DNA]</scope>
    <source>
        <strain evidence="5 6">NIES-2285</strain>
    </source>
</reference>
<protein>
    <submittedName>
        <fullName evidence="5">Uncharacterized protein</fullName>
    </submittedName>
</protein>
<proteinExistence type="inferred from homology"/>
<evidence type="ECO:0000256" key="2">
    <source>
        <dbReference type="SAM" id="Coils"/>
    </source>
</evidence>
<evidence type="ECO:0000256" key="3">
    <source>
        <dbReference type="SAM" id="MobiDB-lite"/>
    </source>
</evidence>
<name>A0A1Y1I6F0_KLENI</name>
<evidence type="ECO:0000313" key="5">
    <source>
        <dbReference type="EMBL" id="GAQ86530.1"/>
    </source>
</evidence>
<sequence>MKEALKQVALEVVKGAANEGGTQAVNAAIGQPLQLVGAAAEAGCQLTPLALLNMGLGVANLAVGATGLGVGIFNAYQVLKIKKGLGVLQLQTASIGVKMQAELGNVAAQVQSVGADVSRLSMQLEGLVIAEGAQTRIAISEMKHHLDLRLDRVDQLLVWVGKSVAEKHDALSQQIAELQEDIHALHRLAEEDELQCSMLRVATTYRDVLFQLPSGEGSAHECQELQRVAKDLAVLALSRLNRYKPGDLCRGPLMVARVYALVTEVDARILGEMQTKSANFADGLVPVQSSQRRLCVQKLADLARELEKEAHALLQSQACSPYALAVDVAPVLSRYALLHRSIEAKQGSGGPIVLELQEASLIAGEPQVAVRWDDGLDSMRVLCSALASGESGDGSEWLEVRTVADAMWFAELLGRRVEECLFADVHRIRRRVLLDALGVPETLGDGSKLDGTGLNALKAFSVLRLRKTTEAAVNAAFGSLETPLVMPAWTEVLEVIGKDGDSGLHGTAIAEGMGVQGDVLLSCGEKSKGDKSDEYYKLARQRESTGDQARAVQHNILEAEHGNPKAELELGMRYLVGIGVAVDFKLAFKWFERAATQGDAGAQFMLARCYELGNGTKLDVATASQWYARAVDGWGLRDLGPWFSLNPKAGLAKALQLDRFRPMLAQKIFGLAVPASMYGGIRAYGALASLSVSVGALRGLASLDLKRCEALASLPEAVTVLMVKGDARTQFSLGCSYASDTGVEKDEARAAELYSKAAERGDAAAQCFLGMCYARSRGVDKDGAKAVKWMRTAAQQGDPGIKANLAEYLMEGLGGAPNWVEALQLFQSSLVSKAPSKVTSAWMLYGGQNGVQRDKLKARTMCEEVLTTEDLEDQLESWEAVGWTWPAALEWFRSEVWRTDEPSGEALERGEGERGSLRKAEGNGRGTPAHLEKGALAGASRRGDSAEEKGESHRGGAAVRASAGLPREALGPGSRPKLATLRRFSRVAIIVSVIVAIIAIAVAVNQKQVRDT</sequence>
<dbReference type="Pfam" id="PF08238">
    <property type="entry name" value="Sel1"/>
    <property type="match status" value="6"/>
</dbReference>
<comment type="similarity">
    <text evidence="1">Belongs to the sel-1 family.</text>
</comment>
<keyword evidence="2" id="KW-0175">Coiled coil</keyword>
<dbReference type="EMBL" id="DF237244">
    <property type="protein sequence ID" value="GAQ86530.1"/>
    <property type="molecule type" value="Genomic_DNA"/>
</dbReference>
<dbReference type="PANTHER" id="PTHR11102:SF160">
    <property type="entry name" value="ERAD-ASSOCIATED E3 UBIQUITIN-PROTEIN LIGASE COMPONENT HRD3"/>
    <property type="match status" value="1"/>
</dbReference>
<feature type="compositionally biased region" description="Basic and acidic residues" evidence="3">
    <location>
        <begin position="941"/>
        <end position="954"/>
    </location>
</feature>
<feature type="compositionally biased region" description="Basic and acidic residues" evidence="3">
    <location>
        <begin position="900"/>
        <end position="922"/>
    </location>
</feature>
<dbReference type="SUPFAM" id="SSF81901">
    <property type="entry name" value="HCP-like"/>
    <property type="match status" value="1"/>
</dbReference>
<evidence type="ECO:0000313" key="6">
    <source>
        <dbReference type="Proteomes" id="UP000054558"/>
    </source>
</evidence>
<dbReference type="InterPro" id="IPR011990">
    <property type="entry name" value="TPR-like_helical_dom_sf"/>
</dbReference>
<dbReference type="SMART" id="SM00671">
    <property type="entry name" value="SEL1"/>
    <property type="match status" value="5"/>
</dbReference>
<evidence type="ECO:0000256" key="1">
    <source>
        <dbReference type="ARBA" id="ARBA00038101"/>
    </source>
</evidence>